<dbReference type="PROSITE" id="PS00584">
    <property type="entry name" value="PFKB_KINASES_2"/>
    <property type="match status" value="1"/>
</dbReference>
<dbReference type="AlphaFoldDB" id="A0A562IU17"/>
<proteinExistence type="inferred from homology"/>
<dbReference type="GO" id="GO:0006796">
    <property type="term" value="P:phosphate-containing compound metabolic process"/>
    <property type="evidence" value="ECO:0007669"/>
    <property type="project" value="UniProtKB-ARBA"/>
</dbReference>
<dbReference type="OrthoDB" id="7946249at2"/>
<dbReference type="InterPro" id="IPR029056">
    <property type="entry name" value="Ribokinase-like"/>
</dbReference>
<dbReference type="PROSITE" id="PS00583">
    <property type="entry name" value="PFKB_KINASES_1"/>
    <property type="match status" value="1"/>
</dbReference>
<organism evidence="6 7">
    <name type="scientific">Modestobacter roseus</name>
    <dbReference type="NCBI Taxonomy" id="1181884"/>
    <lineage>
        <taxon>Bacteria</taxon>
        <taxon>Bacillati</taxon>
        <taxon>Actinomycetota</taxon>
        <taxon>Actinomycetes</taxon>
        <taxon>Geodermatophilales</taxon>
        <taxon>Geodermatophilaceae</taxon>
        <taxon>Modestobacter</taxon>
    </lineage>
</organism>
<dbReference type="InterPro" id="IPR002139">
    <property type="entry name" value="Ribo/fructo_kinase"/>
</dbReference>
<dbReference type="EMBL" id="VLKF01000001">
    <property type="protein sequence ID" value="TWH74336.1"/>
    <property type="molecule type" value="Genomic_DNA"/>
</dbReference>
<dbReference type="Proteomes" id="UP000321490">
    <property type="component" value="Unassembled WGS sequence"/>
</dbReference>
<sequence>MSAPEGPAVVVGQVGRDLVLEVDRLPDGGGSVPARSRRELLGGKGANQAVAMQQLGLPAALVGVLGDDAAGDQVLAQAVRDGLWISGVARRRGGTTALLVDLVESGGTRRLVEDVPGSSLLTPDDVAAAGDLFGRAPAVVLQLQQPGPAVRAALELAPRGALTVADGAPPDEETATALLAGVQVLRADAVEAGAWVGGELAGLDDVRGAATELCHRGPRVVCLAAGEAGDLTVWRSRSGRVQEQLVPLQGESPVDPTGAGDTVVAALTVALLAGRDPGEAAWEAGVAAARTVSRLGGRPALDAADVQRAAGAARRPARR</sequence>
<dbReference type="RefSeq" id="WP_153359879.1">
    <property type="nucleotide sequence ID" value="NZ_JABGDC010000072.1"/>
</dbReference>
<feature type="domain" description="Carbohydrate kinase PfkB" evidence="5">
    <location>
        <begin position="9"/>
        <end position="299"/>
    </location>
</feature>
<dbReference type="Gene3D" id="3.40.1190.20">
    <property type="match status" value="1"/>
</dbReference>
<evidence type="ECO:0000313" key="6">
    <source>
        <dbReference type="EMBL" id="TWH74336.1"/>
    </source>
</evidence>
<keyword evidence="3 4" id="KW-0418">Kinase</keyword>
<name>A0A562IU17_9ACTN</name>
<dbReference type="GO" id="GO:0016301">
    <property type="term" value="F:kinase activity"/>
    <property type="evidence" value="ECO:0007669"/>
    <property type="project" value="UniProtKB-KW"/>
</dbReference>
<comment type="caution">
    <text evidence="6">The sequence shown here is derived from an EMBL/GenBank/DDBJ whole genome shotgun (WGS) entry which is preliminary data.</text>
</comment>
<evidence type="ECO:0000259" key="5">
    <source>
        <dbReference type="Pfam" id="PF00294"/>
    </source>
</evidence>
<evidence type="ECO:0000256" key="4">
    <source>
        <dbReference type="RuleBase" id="RU003704"/>
    </source>
</evidence>
<evidence type="ECO:0000313" key="7">
    <source>
        <dbReference type="Proteomes" id="UP000321490"/>
    </source>
</evidence>
<dbReference type="PRINTS" id="PR00990">
    <property type="entry name" value="RIBOKINASE"/>
</dbReference>
<dbReference type="InterPro" id="IPR011611">
    <property type="entry name" value="PfkB_dom"/>
</dbReference>
<dbReference type="PANTHER" id="PTHR10584">
    <property type="entry name" value="SUGAR KINASE"/>
    <property type="match status" value="1"/>
</dbReference>
<keyword evidence="2 4" id="KW-0808">Transferase</keyword>
<evidence type="ECO:0000256" key="2">
    <source>
        <dbReference type="ARBA" id="ARBA00022679"/>
    </source>
</evidence>
<gene>
    <name evidence="6" type="ORF">JD78_02871</name>
</gene>
<dbReference type="InterPro" id="IPR002173">
    <property type="entry name" value="Carboh/pur_kinase_PfkB_CS"/>
</dbReference>
<dbReference type="PANTHER" id="PTHR10584:SF166">
    <property type="entry name" value="RIBOKINASE"/>
    <property type="match status" value="1"/>
</dbReference>
<dbReference type="SUPFAM" id="SSF53613">
    <property type="entry name" value="Ribokinase-like"/>
    <property type="match status" value="1"/>
</dbReference>
<accession>A0A562IU17</accession>
<dbReference type="GO" id="GO:0005829">
    <property type="term" value="C:cytosol"/>
    <property type="evidence" value="ECO:0007669"/>
    <property type="project" value="TreeGrafter"/>
</dbReference>
<comment type="similarity">
    <text evidence="1 4">Belongs to the carbohydrate kinase PfkB family.</text>
</comment>
<evidence type="ECO:0000256" key="3">
    <source>
        <dbReference type="ARBA" id="ARBA00022777"/>
    </source>
</evidence>
<protein>
    <submittedName>
        <fullName evidence="6">Ribokinase</fullName>
    </submittedName>
</protein>
<reference evidence="6 7" key="1">
    <citation type="submission" date="2019-07" db="EMBL/GenBank/DDBJ databases">
        <title>R&amp;d 2014.</title>
        <authorList>
            <person name="Klenk H.-P."/>
        </authorList>
    </citation>
    <scope>NUCLEOTIDE SEQUENCE [LARGE SCALE GENOMIC DNA]</scope>
    <source>
        <strain evidence="6 7">DSM 45764</strain>
    </source>
</reference>
<evidence type="ECO:0000256" key="1">
    <source>
        <dbReference type="ARBA" id="ARBA00010688"/>
    </source>
</evidence>
<keyword evidence="7" id="KW-1185">Reference proteome</keyword>
<dbReference type="Pfam" id="PF00294">
    <property type="entry name" value="PfkB"/>
    <property type="match status" value="1"/>
</dbReference>